<reference evidence="2" key="1">
    <citation type="submission" date="2014-03" db="EMBL/GenBank/DDBJ databases">
        <title>The Genome Sequence of Puccinia striiformis f. sp. tritici PST-78.</title>
        <authorList>
            <consortium name="The Broad Institute Genome Sequencing Platform"/>
            <person name="Cuomo C."/>
            <person name="Hulbert S."/>
            <person name="Chen X."/>
            <person name="Walker B."/>
            <person name="Young S.K."/>
            <person name="Zeng Q."/>
            <person name="Gargeya S."/>
            <person name="Fitzgerald M."/>
            <person name="Haas B."/>
            <person name="Abouelleil A."/>
            <person name="Alvarado L."/>
            <person name="Arachchi H.M."/>
            <person name="Berlin A.M."/>
            <person name="Chapman S.B."/>
            <person name="Goldberg J."/>
            <person name="Griggs A."/>
            <person name="Gujja S."/>
            <person name="Hansen M."/>
            <person name="Howarth C."/>
            <person name="Imamovic A."/>
            <person name="Larimer J."/>
            <person name="McCowan C."/>
            <person name="Montmayeur A."/>
            <person name="Murphy C."/>
            <person name="Neiman D."/>
            <person name="Pearson M."/>
            <person name="Priest M."/>
            <person name="Roberts A."/>
            <person name="Saif S."/>
            <person name="Shea T."/>
            <person name="Sisk P."/>
            <person name="Sykes S."/>
            <person name="Wortman J."/>
            <person name="Nusbaum C."/>
            <person name="Birren B."/>
        </authorList>
    </citation>
    <scope>NUCLEOTIDE SEQUENCE [LARGE SCALE GENOMIC DNA]</scope>
    <source>
        <strain evidence="2">race PST-78</strain>
    </source>
</reference>
<proteinExistence type="predicted"/>
<evidence type="ECO:0000313" key="1">
    <source>
        <dbReference type="EMBL" id="KNE99089.1"/>
    </source>
</evidence>
<protein>
    <submittedName>
        <fullName evidence="1">Uncharacterized protein</fullName>
    </submittedName>
</protein>
<dbReference type="AlphaFoldDB" id="A0A0L0VJC6"/>
<organism evidence="1 2">
    <name type="scientific">Puccinia striiformis f. sp. tritici PST-78</name>
    <dbReference type="NCBI Taxonomy" id="1165861"/>
    <lineage>
        <taxon>Eukaryota</taxon>
        <taxon>Fungi</taxon>
        <taxon>Dikarya</taxon>
        <taxon>Basidiomycota</taxon>
        <taxon>Pucciniomycotina</taxon>
        <taxon>Pucciniomycetes</taxon>
        <taxon>Pucciniales</taxon>
        <taxon>Pucciniaceae</taxon>
        <taxon>Puccinia</taxon>
    </lineage>
</organism>
<name>A0A0L0VJC6_9BASI</name>
<gene>
    <name evidence="1" type="ORF">PSTG_07569</name>
</gene>
<accession>A0A0L0VJC6</accession>
<dbReference type="EMBL" id="AJIL01000049">
    <property type="protein sequence ID" value="KNE99089.1"/>
    <property type="molecule type" value="Genomic_DNA"/>
</dbReference>
<evidence type="ECO:0000313" key="2">
    <source>
        <dbReference type="Proteomes" id="UP000054564"/>
    </source>
</evidence>
<keyword evidence="2" id="KW-1185">Reference proteome</keyword>
<comment type="caution">
    <text evidence="1">The sequence shown here is derived from an EMBL/GenBank/DDBJ whole genome shotgun (WGS) entry which is preliminary data.</text>
</comment>
<sequence>MLDIPFEEDFVARSIKDRVHLVHLECHSINATFPEFKPWEASGSTESRILPLDSGANRPKLDAYGPVW</sequence>
<dbReference type="Proteomes" id="UP000054564">
    <property type="component" value="Unassembled WGS sequence"/>
</dbReference>